<feature type="compositionally biased region" description="Low complexity" evidence="1">
    <location>
        <begin position="8"/>
        <end position="22"/>
    </location>
</feature>
<dbReference type="KEGG" id="bpg:Bathy05g02430"/>
<accession>K8EFK0</accession>
<organism evidence="2 3">
    <name type="scientific">Bathycoccus prasinos</name>
    <dbReference type="NCBI Taxonomy" id="41875"/>
    <lineage>
        <taxon>Eukaryota</taxon>
        <taxon>Viridiplantae</taxon>
        <taxon>Chlorophyta</taxon>
        <taxon>Mamiellophyceae</taxon>
        <taxon>Mamiellales</taxon>
        <taxon>Bathycoccaceae</taxon>
        <taxon>Bathycoccus</taxon>
    </lineage>
</organism>
<sequence>MNTKESENNNNNNNENNKSPTPGRRRGTQIEDIRYASEKILSGFCDGGGVATAFGESSKSSSPVVAREEASRRAMEGLLLLDDEDDSDDDSDDDDKEGLLLEKAKTTKLLPKETKAVVDMIRRDASNALKFALMSCGCSNKNPTVAGEMFATREILFPGRGGVLGEGKEERDDDENDFDDDDIADIKDKILSRKTMEFWEAAVSRIEFEYERRNDSARIEAAAKRVRARYNEFLSQYVYALDAKYREDKENRSANEAMDNLKLRVSLLKDAVMKRREGDKARIFSKKFALEAKHLLVELKMPSPEAVALYQFVSSIDLANNK</sequence>
<proteinExistence type="predicted"/>
<dbReference type="GeneID" id="19015746"/>
<keyword evidence="3" id="KW-1185">Reference proteome</keyword>
<dbReference type="AlphaFoldDB" id="K8EFK0"/>
<dbReference type="Proteomes" id="UP000198341">
    <property type="component" value="Chromosome 5"/>
</dbReference>
<dbReference type="RefSeq" id="XP_007513238.1">
    <property type="nucleotide sequence ID" value="XM_007513176.1"/>
</dbReference>
<feature type="region of interest" description="Disordered" evidence="1">
    <location>
        <begin position="1"/>
        <end position="30"/>
    </location>
</feature>
<evidence type="ECO:0000256" key="1">
    <source>
        <dbReference type="SAM" id="MobiDB-lite"/>
    </source>
</evidence>
<evidence type="ECO:0000313" key="3">
    <source>
        <dbReference type="Proteomes" id="UP000198341"/>
    </source>
</evidence>
<dbReference type="EMBL" id="FO082274">
    <property type="protein sequence ID" value="CCO16796.1"/>
    <property type="molecule type" value="Genomic_DNA"/>
</dbReference>
<reference evidence="2 3" key="1">
    <citation type="submission" date="2011-10" db="EMBL/GenBank/DDBJ databases">
        <authorList>
            <person name="Genoscope - CEA"/>
        </authorList>
    </citation>
    <scope>NUCLEOTIDE SEQUENCE [LARGE SCALE GENOMIC DNA]</scope>
    <source>
        <strain evidence="2 3">RCC 1105</strain>
    </source>
</reference>
<name>K8EFK0_9CHLO</name>
<evidence type="ECO:0000313" key="2">
    <source>
        <dbReference type="EMBL" id="CCO16796.1"/>
    </source>
</evidence>
<protein>
    <submittedName>
        <fullName evidence="2">Uncharacterized protein</fullName>
    </submittedName>
</protein>
<gene>
    <name evidence="2" type="ORF">Bathy05g02430</name>
</gene>